<keyword evidence="6 8" id="KW-1133">Transmembrane helix</keyword>
<keyword evidence="2" id="KW-0813">Transport</keyword>
<evidence type="ECO:0000256" key="2">
    <source>
        <dbReference type="ARBA" id="ARBA00022448"/>
    </source>
</evidence>
<protein>
    <submittedName>
        <fullName evidence="9">ABC transporter permease</fullName>
    </submittedName>
</protein>
<feature type="transmembrane region" description="Helical" evidence="8">
    <location>
        <begin position="333"/>
        <end position="350"/>
    </location>
</feature>
<keyword evidence="10" id="KW-1185">Reference proteome</keyword>
<dbReference type="PANTHER" id="PTHR32196:SF21">
    <property type="entry name" value="ABC TRANSPORTER PERMEASE PROTEIN YPHD-RELATED"/>
    <property type="match status" value="1"/>
</dbReference>
<feature type="transmembrane region" description="Helical" evidence="8">
    <location>
        <begin position="106"/>
        <end position="124"/>
    </location>
</feature>
<comment type="subcellular location">
    <subcellularLocation>
        <location evidence="1">Cell membrane</location>
        <topology evidence="1">Multi-pass membrane protein</topology>
    </subcellularLocation>
</comment>
<feature type="transmembrane region" description="Helical" evidence="8">
    <location>
        <begin position="79"/>
        <end position="100"/>
    </location>
</feature>
<reference evidence="9 10" key="1">
    <citation type="submission" date="2020-01" db="EMBL/GenBank/DDBJ databases">
        <title>Genomes of bacteria type strains.</title>
        <authorList>
            <person name="Chen J."/>
            <person name="Zhu S."/>
            <person name="Yang J."/>
        </authorList>
    </citation>
    <scope>NUCLEOTIDE SEQUENCE [LARGE SCALE GENOMIC DNA]</scope>
    <source>
        <strain evidence="9 10">DSM 16655</strain>
    </source>
</reference>
<evidence type="ECO:0000256" key="3">
    <source>
        <dbReference type="ARBA" id="ARBA00022475"/>
    </source>
</evidence>
<feature type="transmembrane region" description="Helical" evidence="8">
    <location>
        <begin position="280"/>
        <end position="299"/>
    </location>
</feature>
<keyword evidence="4" id="KW-0997">Cell inner membrane</keyword>
<feature type="transmembrane region" description="Helical" evidence="8">
    <location>
        <begin position="199"/>
        <end position="220"/>
    </location>
</feature>
<dbReference type="RefSeq" id="WP_252917631.1">
    <property type="nucleotide sequence ID" value="NZ_JAAAML010000006.1"/>
</dbReference>
<dbReference type="Pfam" id="PF02653">
    <property type="entry name" value="BPD_transp_2"/>
    <property type="match status" value="1"/>
</dbReference>
<dbReference type="PANTHER" id="PTHR32196">
    <property type="entry name" value="ABC TRANSPORTER PERMEASE PROTEIN YPHD-RELATED-RELATED"/>
    <property type="match status" value="1"/>
</dbReference>
<evidence type="ECO:0000256" key="8">
    <source>
        <dbReference type="SAM" id="Phobius"/>
    </source>
</evidence>
<name>A0ABT1CYI3_9HYPH</name>
<keyword evidence="7 8" id="KW-0472">Membrane</keyword>
<evidence type="ECO:0000256" key="1">
    <source>
        <dbReference type="ARBA" id="ARBA00004651"/>
    </source>
</evidence>
<proteinExistence type="predicted"/>
<evidence type="ECO:0000256" key="6">
    <source>
        <dbReference type="ARBA" id="ARBA00022989"/>
    </source>
</evidence>
<feature type="transmembrane region" description="Helical" evidence="8">
    <location>
        <begin position="131"/>
        <end position="154"/>
    </location>
</feature>
<keyword evidence="5 8" id="KW-0812">Transmembrane</keyword>
<organism evidence="9 10">
    <name type="scientific">Hoeflea alexandrii</name>
    <dbReference type="NCBI Taxonomy" id="288436"/>
    <lineage>
        <taxon>Bacteria</taxon>
        <taxon>Pseudomonadati</taxon>
        <taxon>Pseudomonadota</taxon>
        <taxon>Alphaproteobacteria</taxon>
        <taxon>Hyphomicrobiales</taxon>
        <taxon>Rhizobiaceae</taxon>
        <taxon>Hoeflea</taxon>
    </lineage>
</organism>
<gene>
    <name evidence="9" type="ORF">GTW23_22675</name>
</gene>
<sequence>MSTGQTSDPIAAYEKRIAALEAKLNTLEESVISRTVRESETFDWKTWAERFGLLIAWGVMILILGAFKPDQMFAWNSYASMFGSNAMVVVLTLALMIPLTTGDFDLSVASVMGLSSMLLAVLNVKMGMPIGGAIVFVLAAGAIVGLINSFFILYFGVHSLIVTLGTGYFINGVILWVSNSNTIAGVSMDLVKAVILTRLFGIPIGFYYALALSVLVWYVFQHTSLGRRLLFVGRGREVARLSGVNVNRVRTGALVASGVIAAFAGVLYTGMRGASDPSSALAFLLPAFAAAFLGSTAIYPGRFNAPGAFVAVFFLSTGIMGLNFLGVDSFVQNLFYGGGLVIAVSISQLIRGRKPMD</sequence>
<evidence type="ECO:0000256" key="7">
    <source>
        <dbReference type="ARBA" id="ARBA00023136"/>
    </source>
</evidence>
<dbReference type="CDD" id="cd06579">
    <property type="entry name" value="TM_PBP1_transp_AraH_like"/>
    <property type="match status" value="1"/>
</dbReference>
<evidence type="ECO:0000256" key="5">
    <source>
        <dbReference type="ARBA" id="ARBA00022692"/>
    </source>
</evidence>
<evidence type="ECO:0000256" key="4">
    <source>
        <dbReference type="ARBA" id="ARBA00022519"/>
    </source>
</evidence>
<feature type="transmembrane region" description="Helical" evidence="8">
    <location>
        <begin position="160"/>
        <end position="178"/>
    </location>
</feature>
<dbReference type="InterPro" id="IPR001851">
    <property type="entry name" value="ABC_transp_permease"/>
</dbReference>
<dbReference type="EMBL" id="JAAAML010000006">
    <property type="protein sequence ID" value="MCO6410993.1"/>
    <property type="molecule type" value="Genomic_DNA"/>
</dbReference>
<comment type="caution">
    <text evidence="9">The sequence shown here is derived from an EMBL/GenBank/DDBJ whole genome shotgun (WGS) entry which is preliminary data.</text>
</comment>
<dbReference type="Proteomes" id="UP001320715">
    <property type="component" value="Unassembled WGS sequence"/>
</dbReference>
<evidence type="ECO:0000313" key="10">
    <source>
        <dbReference type="Proteomes" id="UP001320715"/>
    </source>
</evidence>
<evidence type="ECO:0000313" key="9">
    <source>
        <dbReference type="EMBL" id="MCO6410993.1"/>
    </source>
</evidence>
<feature type="transmembrane region" description="Helical" evidence="8">
    <location>
        <begin position="305"/>
        <end position="326"/>
    </location>
</feature>
<feature type="transmembrane region" description="Helical" evidence="8">
    <location>
        <begin position="249"/>
        <end position="268"/>
    </location>
</feature>
<feature type="transmembrane region" description="Helical" evidence="8">
    <location>
        <begin position="47"/>
        <end position="67"/>
    </location>
</feature>
<accession>A0ABT1CYI3</accession>
<keyword evidence="3" id="KW-1003">Cell membrane</keyword>